<dbReference type="OrthoDB" id="5567829at2759"/>
<accession>A0A9W8GY81</accession>
<sequence length="118" mass="12408">MAGHLVHTARAHEACIKLMSKESAIRICTDERSGTTAISGSNDSSDNVITMVVSPHVRVVARLTGKVAAQPAQTTSTRKATSAATMAKLESELEKVRSVVGSAGYQRSAPDIVKEADT</sequence>
<proteinExistence type="predicted"/>
<name>A0A9W8GY81_9FUNG</name>
<evidence type="ECO:0000313" key="1">
    <source>
        <dbReference type="EMBL" id="KAJ2755743.1"/>
    </source>
</evidence>
<protein>
    <submittedName>
        <fullName evidence="1">Uncharacterized protein</fullName>
    </submittedName>
</protein>
<dbReference type="EMBL" id="JANBUH010000050">
    <property type="protein sequence ID" value="KAJ2755743.1"/>
    <property type="molecule type" value="Genomic_DNA"/>
</dbReference>
<reference evidence="1" key="1">
    <citation type="submission" date="2022-07" db="EMBL/GenBank/DDBJ databases">
        <title>Phylogenomic reconstructions and comparative analyses of Kickxellomycotina fungi.</title>
        <authorList>
            <person name="Reynolds N.K."/>
            <person name="Stajich J.E."/>
            <person name="Barry K."/>
            <person name="Grigoriev I.V."/>
            <person name="Crous P."/>
            <person name="Smith M.E."/>
        </authorList>
    </citation>
    <scope>NUCLEOTIDE SEQUENCE</scope>
    <source>
        <strain evidence="1">BCRC 34297</strain>
    </source>
</reference>
<gene>
    <name evidence="1" type="ORF">GGI19_001414</name>
</gene>
<organism evidence="1 2">
    <name type="scientific">Coemansia pectinata</name>
    <dbReference type="NCBI Taxonomy" id="1052879"/>
    <lineage>
        <taxon>Eukaryota</taxon>
        <taxon>Fungi</taxon>
        <taxon>Fungi incertae sedis</taxon>
        <taxon>Zoopagomycota</taxon>
        <taxon>Kickxellomycotina</taxon>
        <taxon>Kickxellomycetes</taxon>
        <taxon>Kickxellales</taxon>
        <taxon>Kickxellaceae</taxon>
        <taxon>Coemansia</taxon>
    </lineage>
</organism>
<dbReference type="Proteomes" id="UP001140011">
    <property type="component" value="Unassembled WGS sequence"/>
</dbReference>
<dbReference type="AlphaFoldDB" id="A0A9W8GY81"/>
<comment type="caution">
    <text evidence="1">The sequence shown here is derived from an EMBL/GenBank/DDBJ whole genome shotgun (WGS) entry which is preliminary data.</text>
</comment>
<keyword evidence="2" id="KW-1185">Reference proteome</keyword>
<evidence type="ECO:0000313" key="2">
    <source>
        <dbReference type="Proteomes" id="UP001140011"/>
    </source>
</evidence>